<dbReference type="RefSeq" id="WP_168056334.1">
    <property type="nucleotide sequence ID" value="NZ_JAAOZT010000009.1"/>
</dbReference>
<evidence type="ECO:0000313" key="1">
    <source>
        <dbReference type="EMBL" id="MBB5199994.1"/>
    </source>
</evidence>
<reference evidence="1 2" key="1">
    <citation type="submission" date="2020-08" db="EMBL/GenBank/DDBJ databases">
        <title>Genomic Encyclopedia of Type Strains, Phase IV (KMG-IV): sequencing the most valuable type-strain genomes for metagenomic binning, comparative biology and taxonomic classification.</title>
        <authorList>
            <person name="Goeker M."/>
        </authorList>
    </citation>
    <scope>NUCLEOTIDE SEQUENCE [LARGE SCALE GENOMIC DNA]</scope>
    <source>
        <strain evidence="1 2">DSM 23240</strain>
    </source>
</reference>
<sequence length="46" mass="5165">MLISPAKRALVILIGLMTRNIYFSDGYHVLPLSVGFRYIISLLSVL</sequence>
<dbReference type="AlphaFoldDB" id="A0A840RTH6"/>
<name>A0A840RTH6_9BURK</name>
<organism evidence="1 2">
    <name type="scientific">Glaciimonas immobilis</name>
    <dbReference type="NCBI Taxonomy" id="728004"/>
    <lineage>
        <taxon>Bacteria</taxon>
        <taxon>Pseudomonadati</taxon>
        <taxon>Pseudomonadota</taxon>
        <taxon>Betaproteobacteria</taxon>
        <taxon>Burkholderiales</taxon>
        <taxon>Oxalobacteraceae</taxon>
        <taxon>Glaciimonas</taxon>
    </lineage>
</organism>
<gene>
    <name evidence="1" type="ORF">HNR39_001826</name>
</gene>
<accession>A0A840RTH6</accession>
<dbReference type="EMBL" id="JACHHQ010000003">
    <property type="protein sequence ID" value="MBB5199994.1"/>
    <property type="molecule type" value="Genomic_DNA"/>
</dbReference>
<proteinExistence type="predicted"/>
<keyword evidence="2" id="KW-1185">Reference proteome</keyword>
<comment type="caution">
    <text evidence="1">The sequence shown here is derived from an EMBL/GenBank/DDBJ whole genome shotgun (WGS) entry which is preliminary data.</text>
</comment>
<protein>
    <submittedName>
        <fullName evidence="1">Uncharacterized protein</fullName>
    </submittedName>
</protein>
<evidence type="ECO:0000313" key="2">
    <source>
        <dbReference type="Proteomes" id="UP000571084"/>
    </source>
</evidence>
<dbReference type="Proteomes" id="UP000571084">
    <property type="component" value="Unassembled WGS sequence"/>
</dbReference>